<dbReference type="EMBL" id="CABIKO010000659">
    <property type="protein sequence ID" value="VVA38579.1"/>
    <property type="molecule type" value="Genomic_DNA"/>
</dbReference>
<keyword evidence="5" id="KW-0325">Glycoprotein</keyword>
<protein>
    <submittedName>
        <fullName evidence="8">PREDICTED: aspartic</fullName>
    </submittedName>
</protein>
<dbReference type="FunFam" id="2.40.70.10:FF:000018">
    <property type="entry name" value="Aspartic proteinase-like protein 2"/>
    <property type="match status" value="1"/>
</dbReference>
<dbReference type="InterPro" id="IPR033121">
    <property type="entry name" value="PEPTIDASE_A1"/>
</dbReference>
<evidence type="ECO:0000256" key="4">
    <source>
        <dbReference type="ARBA" id="ARBA00022801"/>
    </source>
</evidence>
<evidence type="ECO:0000256" key="5">
    <source>
        <dbReference type="ARBA" id="ARBA00023180"/>
    </source>
</evidence>
<keyword evidence="2" id="KW-0645">Protease</keyword>
<organism evidence="8 9">
    <name type="scientific">Prunus dulcis</name>
    <name type="common">Almond</name>
    <name type="synonym">Amygdalus dulcis</name>
    <dbReference type="NCBI Taxonomy" id="3755"/>
    <lineage>
        <taxon>Eukaryota</taxon>
        <taxon>Viridiplantae</taxon>
        <taxon>Streptophyta</taxon>
        <taxon>Embryophyta</taxon>
        <taxon>Tracheophyta</taxon>
        <taxon>Spermatophyta</taxon>
        <taxon>Magnoliopsida</taxon>
        <taxon>eudicotyledons</taxon>
        <taxon>Gunneridae</taxon>
        <taxon>Pentapetalae</taxon>
        <taxon>rosids</taxon>
        <taxon>fabids</taxon>
        <taxon>Rosales</taxon>
        <taxon>Rosaceae</taxon>
        <taxon>Amygdaloideae</taxon>
        <taxon>Amygdaleae</taxon>
        <taxon>Prunus</taxon>
    </lineage>
</organism>
<dbReference type="CDD" id="cd05476">
    <property type="entry name" value="pepsin_A_like_plant"/>
    <property type="match status" value="1"/>
</dbReference>
<dbReference type="InterPro" id="IPR021109">
    <property type="entry name" value="Peptidase_aspartic_dom_sf"/>
</dbReference>
<dbReference type="Pfam" id="PF14543">
    <property type="entry name" value="TAXi_N"/>
    <property type="match status" value="1"/>
</dbReference>
<feature type="signal peptide" evidence="6">
    <location>
        <begin position="1"/>
        <end position="21"/>
    </location>
</feature>
<dbReference type="Pfam" id="PF14541">
    <property type="entry name" value="TAXi_C"/>
    <property type="match status" value="1"/>
</dbReference>
<dbReference type="InterPro" id="IPR032861">
    <property type="entry name" value="TAXi_N"/>
</dbReference>
<keyword evidence="4" id="KW-0378">Hydrolase</keyword>
<keyword evidence="6" id="KW-0732">Signal</keyword>
<sequence length="484" mass="52295">MQGLKARILASVAVLLSLVYCDLTTPSTFLSFERVYPPSHHGQIEQLRARDRVRHARLLQNLAGSVVDFPLHGTSDLNVAGLYYTKVKLGSPPKEFNVQIDTGSESLWVTCNSCSDCPRSTSLPIQLSSYDSNSSSTARLIPCSMCTSAFQAKCSPQTNQCSYTTQYADGSGIFGHYVSDTLHFDRIQGQSYIDSSASIIFGCTTYELGGLTSSLSTLDGIFGFSQGPLSVISQLSSRGLTPKVFSHCLKGDEKGGGILALGEILEPSIVYSPLVPPRHNYYLNLQSIAVNGKILPIDPTAFTSHDRGTIIESVTTLAYLVEEAYVPFIRAITSAVSPSLTPFILDENQCYHVTTSLAEVFPAVSLNFAGASMVLKPEEYLTRQEGIGVWCIGFQKAQGGVTILGDLVLKDKIIVYDLALQRIGWGNYDCSSPVNVSIPSSNTRQRSGSRSSSGDVLLSVLTTGFFGDVYVVGMTCSQISRILS</sequence>
<dbReference type="InterPro" id="IPR032799">
    <property type="entry name" value="TAXi_C"/>
</dbReference>
<evidence type="ECO:0000259" key="7">
    <source>
        <dbReference type="PROSITE" id="PS51767"/>
    </source>
</evidence>
<dbReference type="PANTHER" id="PTHR13683:SF875">
    <property type="entry name" value="EUKARYOTIC ASPARTYL PROTEASE FAMILY PROTEIN"/>
    <property type="match status" value="1"/>
</dbReference>
<dbReference type="PRINTS" id="PR00792">
    <property type="entry name" value="PEPSIN"/>
</dbReference>
<dbReference type="GO" id="GO:0006508">
    <property type="term" value="P:proteolysis"/>
    <property type="evidence" value="ECO:0007669"/>
    <property type="project" value="UniProtKB-KW"/>
</dbReference>
<gene>
    <name evidence="8" type="ORF">ALMOND_2B002510</name>
</gene>
<evidence type="ECO:0000256" key="2">
    <source>
        <dbReference type="ARBA" id="ARBA00022670"/>
    </source>
</evidence>
<comment type="similarity">
    <text evidence="1">Belongs to the peptidase A1 family.</text>
</comment>
<evidence type="ECO:0000256" key="1">
    <source>
        <dbReference type="ARBA" id="ARBA00007447"/>
    </source>
</evidence>
<evidence type="ECO:0000256" key="6">
    <source>
        <dbReference type="SAM" id="SignalP"/>
    </source>
</evidence>
<reference evidence="9" key="1">
    <citation type="journal article" date="2020" name="Plant J.">
        <title>Transposons played a major role in the diversification between the closely related almond and peach genomes: results from the almond genome sequence.</title>
        <authorList>
            <person name="Alioto T."/>
            <person name="Alexiou K.G."/>
            <person name="Bardil A."/>
            <person name="Barteri F."/>
            <person name="Castanera R."/>
            <person name="Cruz F."/>
            <person name="Dhingra A."/>
            <person name="Duval H."/>
            <person name="Fernandez I Marti A."/>
            <person name="Frias L."/>
            <person name="Galan B."/>
            <person name="Garcia J.L."/>
            <person name="Howad W."/>
            <person name="Gomez-Garrido J."/>
            <person name="Gut M."/>
            <person name="Julca I."/>
            <person name="Morata J."/>
            <person name="Puigdomenech P."/>
            <person name="Ribeca P."/>
            <person name="Rubio Cabetas M.J."/>
            <person name="Vlasova A."/>
            <person name="Wirthensohn M."/>
            <person name="Garcia-Mas J."/>
            <person name="Gabaldon T."/>
            <person name="Casacuberta J.M."/>
            <person name="Arus P."/>
        </authorList>
    </citation>
    <scope>NUCLEOTIDE SEQUENCE [LARGE SCALE GENOMIC DNA]</scope>
    <source>
        <strain evidence="9">cv. Texas</strain>
    </source>
</reference>
<dbReference type="InParanoid" id="A0A5E4GFD7"/>
<evidence type="ECO:0000313" key="9">
    <source>
        <dbReference type="Proteomes" id="UP000327085"/>
    </source>
</evidence>
<feature type="domain" description="Peptidase A1" evidence="7">
    <location>
        <begin position="83"/>
        <end position="426"/>
    </location>
</feature>
<dbReference type="GO" id="GO:0004190">
    <property type="term" value="F:aspartic-type endopeptidase activity"/>
    <property type="evidence" value="ECO:0007669"/>
    <property type="project" value="UniProtKB-KW"/>
</dbReference>
<dbReference type="PANTHER" id="PTHR13683">
    <property type="entry name" value="ASPARTYL PROTEASES"/>
    <property type="match status" value="1"/>
</dbReference>
<evidence type="ECO:0000313" key="8">
    <source>
        <dbReference type="EMBL" id="VVA38579.1"/>
    </source>
</evidence>
<dbReference type="PROSITE" id="PS51767">
    <property type="entry name" value="PEPTIDASE_A1"/>
    <property type="match status" value="1"/>
</dbReference>
<dbReference type="InterPro" id="IPR034161">
    <property type="entry name" value="Pepsin-like_plant"/>
</dbReference>
<dbReference type="Proteomes" id="UP000327085">
    <property type="component" value="Unassembled WGS sequence"/>
</dbReference>
<accession>A0A5E4GFD7</accession>
<dbReference type="Gramene" id="VVA38579">
    <property type="protein sequence ID" value="VVA38579"/>
    <property type="gene ID" value="Prudul26B002510"/>
</dbReference>
<dbReference type="SUPFAM" id="SSF50630">
    <property type="entry name" value="Acid proteases"/>
    <property type="match status" value="1"/>
</dbReference>
<dbReference type="OMA" id="DYDCSAD"/>
<dbReference type="AlphaFoldDB" id="A0A5E4GFD7"/>
<feature type="chain" id="PRO_5022949099" evidence="6">
    <location>
        <begin position="22"/>
        <end position="484"/>
    </location>
</feature>
<proteinExistence type="inferred from homology"/>
<name>A0A5E4GFD7_PRUDU</name>
<dbReference type="InterPro" id="IPR001461">
    <property type="entry name" value="Aspartic_peptidase_A1"/>
</dbReference>
<evidence type="ECO:0000256" key="3">
    <source>
        <dbReference type="ARBA" id="ARBA00022750"/>
    </source>
</evidence>
<keyword evidence="3" id="KW-0064">Aspartyl protease</keyword>
<dbReference type="Gene3D" id="2.40.70.10">
    <property type="entry name" value="Acid Proteases"/>
    <property type="match status" value="2"/>
</dbReference>